<keyword evidence="2" id="KW-1185">Reference proteome</keyword>
<evidence type="ECO:0000313" key="2">
    <source>
        <dbReference type="Proteomes" id="UP001371456"/>
    </source>
</evidence>
<organism evidence="1 2">
    <name type="scientific">Solanum bulbocastanum</name>
    <name type="common">Wild potato</name>
    <dbReference type="NCBI Taxonomy" id="147425"/>
    <lineage>
        <taxon>Eukaryota</taxon>
        <taxon>Viridiplantae</taxon>
        <taxon>Streptophyta</taxon>
        <taxon>Embryophyta</taxon>
        <taxon>Tracheophyta</taxon>
        <taxon>Spermatophyta</taxon>
        <taxon>Magnoliopsida</taxon>
        <taxon>eudicotyledons</taxon>
        <taxon>Gunneridae</taxon>
        <taxon>Pentapetalae</taxon>
        <taxon>asterids</taxon>
        <taxon>lamiids</taxon>
        <taxon>Solanales</taxon>
        <taxon>Solanaceae</taxon>
        <taxon>Solanoideae</taxon>
        <taxon>Solaneae</taxon>
        <taxon>Solanum</taxon>
    </lineage>
</organism>
<sequence>MQNNCSAKTRDLY</sequence>
<protein>
    <submittedName>
        <fullName evidence="1">Uncharacterized protein</fullName>
    </submittedName>
</protein>
<proteinExistence type="predicted"/>
<evidence type="ECO:0000313" key="1">
    <source>
        <dbReference type="EMBL" id="KAK6792779.1"/>
    </source>
</evidence>
<name>A0AAN8TS87_SOLBU</name>
<dbReference type="EMBL" id="JBANQN010000004">
    <property type="protein sequence ID" value="KAK6792779.1"/>
    <property type="molecule type" value="Genomic_DNA"/>
</dbReference>
<comment type="caution">
    <text evidence="1">The sequence shown here is derived from an EMBL/GenBank/DDBJ whole genome shotgun (WGS) entry which is preliminary data.</text>
</comment>
<dbReference type="Proteomes" id="UP001371456">
    <property type="component" value="Unassembled WGS sequence"/>
</dbReference>
<reference evidence="1 2" key="1">
    <citation type="submission" date="2024-02" db="EMBL/GenBank/DDBJ databases">
        <title>de novo genome assembly of Solanum bulbocastanum strain 11H21.</title>
        <authorList>
            <person name="Hosaka A.J."/>
        </authorList>
    </citation>
    <scope>NUCLEOTIDE SEQUENCE [LARGE SCALE GENOMIC DNA]</scope>
    <source>
        <tissue evidence="1">Young leaves</tissue>
    </source>
</reference>
<accession>A0AAN8TS87</accession>
<gene>
    <name evidence="1" type="ORF">RDI58_011860</name>
</gene>